<evidence type="ECO:0000256" key="3">
    <source>
        <dbReference type="PIRNR" id="PIRNR002674"/>
    </source>
</evidence>
<comment type="caution">
    <text evidence="5">The sequence shown here is derived from an EMBL/GenBank/DDBJ whole genome shotgun (WGS) entry which is preliminary data.</text>
</comment>
<keyword evidence="1 4" id="KW-0732">Signal</keyword>
<comment type="similarity">
    <text evidence="3">Belongs to the APS1/VSP family.</text>
</comment>
<protein>
    <submittedName>
        <fullName evidence="5">Acid phosphatase 1</fullName>
    </submittedName>
</protein>
<dbReference type="InterPro" id="IPR005519">
    <property type="entry name" value="Acid_phosphat_B-like"/>
</dbReference>
<dbReference type="PANTHER" id="PTHR31284:SF7">
    <property type="entry name" value="ACID PHOSPHATASE-LIKE PROTEIN"/>
    <property type="match status" value="1"/>
</dbReference>
<evidence type="ECO:0000313" key="6">
    <source>
        <dbReference type="Proteomes" id="UP001412067"/>
    </source>
</evidence>
<name>A0ABR2LMD5_9ASPA</name>
<reference evidence="5 6" key="1">
    <citation type="journal article" date="2022" name="Nat. Plants">
        <title>Genomes of leafy and leafless Platanthera orchids illuminate the evolution of mycoheterotrophy.</title>
        <authorList>
            <person name="Li M.H."/>
            <person name="Liu K.W."/>
            <person name="Li Z."/>
            <person name="Lu H.C."/>
            <person name="Ye Q.L."/>
            <person name="Zhang D."/>
            <person name="Wang J.Y."/>
            <person name="Li Y.F."/>
            <person name="Zhong Z.M."/>
            <person name="Liu X."/>
            <person name="Yu X."/>
            <person name="Liu D.K."/>
            <person name="Tu X.D."/>
            <person name="Liu B."/>
            <person name="Hao Y."/>
            <person name="Liao X.Y."/>
            <person name="Jiang Y.T."/>
            <person name="Sun W.H."/>
            <person name="Chen J."/>
            <person name="Chen Y.Q."/>
            <person name="Ai Y."/>
            <person name="Zhai J.W."/>
            <person name="Wu S.S."/>
            <person name="Zhou Z."/>
            <person name="Hsiao Y.Y."/>
            <person name="Wu W.L."/>
            <person name="Chen Y.Y."/>
            <person name="Lin Y.F."/>
            <person name="Hsu J.L."/>
            <person name="Li C.Y."/>
            <person name="Wang Z.W."/>
            <person name="Zhao X."/>
            <person name="Zhong W.Y."/>
            <person name="Ma X.K."/>
            <person name="Ma L."/>
            <person name="Huang J."/>
            <person name="Chen G.Z."/>
            <person name="Huang M.Z."/>
            <person name="Huang L."/>
            <person name="Peng D.H."/>
            <person name="Luo Y.B."/>
            <person name="Zou S.Q."/>
            <person name="Chen S.P."/>
            <person name="Lan S."/>
            <person name="Tsai W.C."/>
            <person name="Van de Peer Y."/>
            <person name="Liu Z.J."/>
        </authorList>
    </citation>
    <scope>NUCLEOTIDE SEQUENCE [LARGE SCALE GENOMIC DNA]</scope>
    <source>
        <strain evidence="5">Lor288</strain>
    </source>
</reference>
<feature type="signal peptide" evidence="4">
    <location>
        <begin position="1"/>
        <end position="21"/>
    </location>
</feature>
<evidence type="ECO:0000256" key="1">
    <source>
        <dbReference type="ARBA" id="ARBA00022729"/>
    </source>
</evidence>
<keyword evidence="2" id="KW-0325">Glycoprotein</keyword>
<feature type="chain" id="PRO_5046027240" evidence="4">
    <location>
        <begin position="22"/>
        <end position="263"/>
    </location>
</feature>
<dbReference type="SUPFAM" id="SSF56784">
    <property type="entry name" value="HAD-like"/>
    <property type="match status" value="1"/>
</dbReference>
<proteinExistence type="inferred from homology"/>
<dbReference type="CDD" id="cd07535">
    <property type="entry name" value="HAD_VSP"/>
    <property type="match status" value="1"/>
</dbReference>
<evidence type="ECO:0000256" key="2">
    <source>
        <dbReference type="ARBA" id="ARBA00023180"/>
    </source>
</evidence>
<sequence>MNPSPALFLFLLLSAINPSTGDEILFLPRQLISHHHAVAGGDEPADLQLRCASRRYAGEANNLAPWKKVPSECGGYVREYMTGKAYGYDLEIAASESAAFARSVPLANDGKDAWVFDVDETLLSNLPYYADHGFGLELFNGEEFDKWVERAVAPAVKYSLNLYMEVLSLGFKIFLLTGRSEAHCAVTVANLKSVGFHDWERLILRGAGDQKKSAKLFKSEKRSEIAADGYRILGNSGDQWSDLLGSNAGNRSFKLPNPMYYIP</sequence>
<dbReference type="InterPro" id="IPR023214">
    <property type="entry name" value="HAD_sf"/>
</dbReference>
<evidence type="ECO:0000256" key="4">
    <source>
        <dbReference type="SAM" id="SignalP"/>
    </source>
</evidence>
<dbReference type="InterPro" id="IPR014403">
    <property type="entry name" value="APS1/VSP"/>
</dbReference>
<dbReference type="Proteomes" id="UP001412067">
    <property type="component" value="Unassembled WGS sequence"/>
</dbReference>
<dbReference type="InterPro" id="IPR010028">
    <property type="entry name" value="Acid_phosphatase_pln"/>
</dbReference>
<dbReference type="EMBL" id="JBBWWR010000018">
    <property type="protein sequence ID" value="KAK8943997.1"/>
    <property type="molecule type" value="Genomic_DNA"/>
</dbReference>
<dbReference type="Pfam" id="PF03767">
    <property type="entry name" value="Acid_phosphat_B"/>
    <property type="match status" value="1"/>
</dbReference>
<accession>A0ABR2LMD5</accession>
<keyword evidence="6" id="KW-1185">Reference proteome</keyword>
<dbReference type="PIRSF" id="PIRSF002674">
    <property type="entry name" value="VSP"/>
    <property type="match status" value="1"/>
</dbReference>
<evidence type="ECO:0000313" key="5">
    <source>
        <dbReference type="EMBL" id="KAK8943997.1"/>
    </source>
</evidence>
<dbReference type="InterPro" id="IPR036412">
    <property type="entry name" value="HAD-like_sf"/>
</dbReference>
<gene>
    <name evidence="5" type="primary">APS1</name>
    <name evidence="5" type="ORF">KSP40_PGU001484</name>
</gene>
<dbReference type="Gene3D" id="3.40.50.1000">
    <property type="entry name" value="HAD superfamily/HAD-like"/>
    <property type="match status" value="1"/>
</dbReference>
<dbReference type="NCBIfam" id="TIGR01675">
    <property type="entry name" value="plant-AP"/>
    <property type="match status" value="1"/>
</dbReference>
<dbReference type="PANTHER" id="PTHR31284">
    <property type="entry name" value="ACID PHOSPHATASE-LIKE PROTEIN"/>
    <property type="match status" value="1"/>
</dbReference>
<organism evidence="5 6">
    <name type="scientific">Platanthera guangdongensis</name>
    <dbReference type="NCBI Taxonomy" id="2320717"/>
    <lineage>
        <taxon>Eukaryota</taxon>
        <taxon>Viridiplantae</taxon>
        <taxon>Streptophyta</taxon>
        <taxon>Embryophyta</taxon>
        <taxon>Tracheophyta</taxon>
        <taxon>Spermatophyta</taxon>
        <taxon>Magnoliopsida</taxon>
        <taxon>Liliopsida</taxon>
        <taxon>Asparagales</taxon>
        <taxon>Orchidaceae</taxon>
        <taxon>Orchidoideae</taxon>
        <taxon>Orchideae</taxon>
        <taxon>Orchidinae</taxon>
        <taxon>Platanthera</taxon>
    </lineage>
</organism>